<evidence type="ECO:0000313" key="2">
    <source>
        <dbReference type="Proteomes" id="UP001162501"/>
    </source>
</evidence>
<proteinExistence type="predicted"/>
<accession>A0ACB0F7J1</accession>
<reference evidence="1" key="1">
    <citation type="submission" date="2023-05" db="EMBL/GenBank/DDBJ databases">
        <authorList>
            <consortium name="ELIXIR-Norway"/>
        </authorList>
    </citation>
    <scope>NUCLEOTIDE SEQUENCE</scope>
</reference>
<dbReference type="Proteomes" id="UP001162501">
    <property type="component" value="Chromosome 33"/>
</dbReference>
<sequence>MCAHLWLGVRVQASVGGQPRAQHSTFAAVCPPASLSRHPQAHRPAGVTLSCYVSMKLALAPVQDPGGPPASRRSPGILCRPTWLRARLAPSPCFL</sequence>
<evidence type="ECO:0000313" key="1">
    <source>
        <dbReference type="EMBL" id="CAI9708787.1"/>
    </source>
</evidence>
<name>A0ACB0F7J1_RANTA</name>
<protein>
    <submittedName>
        <fullName evidence="1">Uncharacterized protein</fullName>
    </submittedName>
</protein>
<gene>
    <name evidence="1" type="ORF">MRATA1EN3_LOCUS20000</name>
</gene>
<organism evidence="1 2">
    <name type="scientific">Rangifer tarandus platyrhynchus</name>
    <name type="common">Svalbard reindeer</name>
    <dbReference type="NCBI Taxonomy" id="3082113"/>
    <lineage>
        <taxon>Eukaryota</taxon>
        <taxon>Metazoa</taxon>
        <taxon>Chordata</taxon>
        <taxon>Craniata</taxon>
        <taxon>Vertebrata</taxon>
        <taxon>Euteleostomi</taxon>
        <taxon>Mammalia</taxon>
        <taxon>Eutheria</taxon>
        <taxon>Laurasiatheria</taxon>
        <taxon>Artiodactyla</taxon>
        <taxon>Ruminantia</taxon>
        <taxon>Pecora</taxon>
        <taxon>Cervidae</taxon>
        <taxon>Odocoileinae</taxon>
        <taxon>Rangifer</taxon>
    </lineage>
</organism>
<dbReference type="EMBL" id="OX596117">
    <property type="protein sequence ID" value="CAI9708787.1"/>
    <property type="molecule type" value="Genomic_DNA"/>
</dbReference>